<evidence type="ECO:0000256" key="1">
    <source>
        <dbReference type="SAM" id="Coils"/>
    </source>
</evidence>
<comment type="caution">
    <text evidence="2">The sequence shown here is derived from an EMBL/GenBank/DDBJ whole genome shotgun (WGS) entry which is preliminary data.</text>
</comment>
<dbReference type="RefSeq" id="WP_212187876.1">
    <property type="nucleotide sequence ID" value="NZ_JAGTAR010000001.1"/>
</dbReference>
<protein>
    <submittedName>
        <fullName evidence="2">Uncharacterized protein</fullName>
    </submittedName>
</protein>
<proteinExistence type="predicted"/>
<organism evidence="2 3">
    <name type="scientific">Carboxylicivirga sediminis</name>
    <dbReference type="NCBI Taxonomy" id="2006564"/>
    <lineage>
        <taxon>Bacteria</taxon>
        <taxon>Pseudomonadati</taxon>
        <taxon>Bacteroidota</taxon>
        <taxon>Bacteroidia</taxon>
        <taxon>Marinilabiliales</taxon>
        <taxon>Marinilabiliaceae</taxon>
        <taxon>Carboxylicivirga</taxon>
    </lineage>
</organism>
<accession>A0A941IWV4</accession>
<reference evidence="2" key="2">
    <citation type="submission" date="2021-04" db="EMBL/GenBank/DDBJ databases">
        <authorList>
            <person name="Zhang T."/>
            <person name="Zhang Y."/>
            <person name="Lu D."/>
            <person name="Zuo D."/>
            <person name="Du Z."/>
        </authorList>
    </citation>
    <scope>NUCLEOTIDE SEQUENCE</scope>
    <source>
        <strain evidence="2">JR1</strain>
    </source>
</reference>
<feature type="coiled-coil region" evidence="1">
    <location>
        <begin position="22"/>
        <end position="83"/>
    </location>
</feature>
<dbReference type="AlphaFoldDB" id="A0A941IWV4"/>
<name>A0A941IWV4_9BACT</name>
<dbReference type="Proteomes" id="UP000679220">
    <property type="component" value="Unassembled WGS sequence"/>
</dbReference>
<evidence type="ECO:0000313" key="2">
    <source>
        <dbReference type="EMBL" id="MBR8533967.1"/>
    </source>
</evidence>
<reference evidence="2" key="1">
    <citation type="journal article" date="2018" name="Int. J. Syst. Evol. Microbiol.">
        <title>Carboxylicivirga sediminis sp. nov., isolated from coastal sediment.</title>
        <authorList>
            <person name="Wang F.Q."/>
            <person name="Ren L.H."/>
            <person name="Zou R.J."/>
            <person name="Sun Y.Z."/>
            <person name="Liu X.J."/>
            <person name="Jiang F."/>
            <person name="Liu L.J."/>
        </authorList>
    </citation>
    <scope>NUCLEOTIDE SEQUENCE</scope>
    <source>
        <strain evidence="2">JR1</strain>
    </source>
</reference>
<dbReference type="EMBL" id="JAGTAR010000001">
    <property type="protein sequence ID" value="MBR8533967.1"/>
    <property type="molecule type" value="Genomic_DNA"/>
</dbReference>
<keyword evidence="3" id="KW-1185">Reference proteome</keyword>
<keyword evidence="1" id="KW-0175">Coiled coil</keyword>
<gene>
    <name evidence="2" type="ORF">KDU71_00210</name>
</gene>
<evidence type="ECO:0000313" key="3">
    <source>
        <dbReference type="Proteomes" id="UP000679220"/>
    </source>
</evidence>
<sequence>MKGGNINLMDLDFEYKIWKNRLKLFINEIDILKNRNEEVKDEEFISELNTVELMVLDEHTDQLNKLFNRIKVQENELQFYNKDFPITPAHQYYLDHEVLRGKMQDISNIHFYRVADLIKALGI</sequence>